<gene>
    <name evidence="10" type="ORF">QJU93_08110</name>
</gene>
<dbReference type="EMBL" id="JASAYQ010000013">
    <property type="protein sequence ID" value="MDP8173318.1"/>
    <property type="molecule type" value="Genomic_DNA"/>
</dbReference>
<evidence type="ECO:0000313" key="10">
    <source>
        <dbReference type="EMBL" id="MDP8173318.1"/>
    </source>
</evidence>
<dbReference type="PANTHER" id="PTHR11003:SF291">
    <property type="entry name" value="IP11374P"/>
    <property type="match status" value="1"/>
</dbReference>
<dbReference type="PANTHER" id="PTHR11003">
    <property type="entry name" value="POTASSIUM CHANNEL, SUBFAMILY K"/>
    <property type="match status" value="1"/>
</dbReference>
<evidence type="ECO:0000256" key="8">
    <source>
        <dbReference type="SAM" id="Phobius"/>
    </source>
</evidence>
<evidence type="ECO:0000256" key="5">
    <source>
        <dbReference type="ARBA" id="ARBA00023065"/>
    </source>
</evidence>
<dbReference type="GO" id="GO:0022841">
    <property type="term" value="F:potassium ion leak channel activity"/>
    <property type="evidence" value="ECO:0007669"/>
    <property type="project" value="TreeGrafter"/>
</dbReference>
<reference evidence="10" key="1">
    <citation type="journal article" date="2023" name="Front. Microbiol.">
        <title>Phylogeography and host specificity of Pasteurellaceae pathogenic to sea-farmed fish in the north-east Atlantic.</title>
        <authorList>
            <person name="Gulla S."/>
            <person name="Colquhoun D.J."/>
            <person name="Olsen A.B."/>
            <person name="Spilsberg B."/>
            <person name="Lagesen K."/>
            <person name="Aakesson C.P."/>
            <person name="Strom S."/>
            <person name="Manji F."/>
            <person name="Birkbeck T.H."/>
            <person name="Nilsen H.K."/>
        </authorList>
    </citation>
    <scope>NUCLEOTIDE SEQUENCE</scope>
    <source>
        <strain evidence="10">TW16_20</strain>
    </source>
</reference>
<evidence type="ECO:0000256" key="3">
    <source>
        <dbReference type="ARBA" id="ARBA00022692"/>
    </source>
</evidence>
<name>A0AAJ6NAP5_9PAST</name>
<dbReference type="GO" id="GO:0015271">
    <property type="term" value="F:outward rectifier potassium channel activity"/>
    <property type="evidence" value="ECO:0007669"/>
    <property type="project" value="TreeGrafter"/>
</dbReference>
<feature type="transmembrane region" description="Helical" evidence="8">
    <location>
        <begin position="25"/>
        <end position="44"/>
    </location>
</feature>
<keyword evidence="3 8" id="KW-0812">Transmembrane</keyword>
<feature type="domain" description="Potassium channel" evidence="9">
    <location>
        <begin position="31"/>
        <end position="102"/>
    </location>
</feature>
<keyword evidence="7 10" id="KW-0407">Ion channel</keyword>
<dbReference type="Gene3D" id="1.10.287.70">
    <property type="match status" value="1"/>
</dbReference>
<comment type="caution">
    <text evidence="10">The sequence shown here is derived from an EMBL/GenBank/DDBJ whole genome shotgun (WGS) entry which is preliminary data.</text>
</comment>
<evidence type="ECO:0000256" key="7">
    <source>
        <dbReference type="ARBA" id="ARBA00023303"/>
    </source>
</evidence>
<feature type="transmembrane region" description="Helical" evidence="8">
    <location>
        <begin position="51"/>
        <end position="70"/>
    </location>
</feature>
<organism evidence="10 11">
    <name type="scientific">Phocoenobacter skyensis</name>
    <dbReference type="NCBI Taxonomy" id="97481"/>
    <lineage>
        <taxon>Bacteria</taxon>
        <taxon>Pseudomonadati</taxon>
        <taxon>Pseudomonadota</taxon>
        <taxon>Gammaproteobacteria</taxon>
        <taxon>Pasteurellales</taxon>
        <taxon>Pasteurellaceae</taxon>
        <taxon>Phocoenobacter</taxon>
    </lineage>
</organism>
<evidence type="ECO:0000259" key="9">
    <source>
        <dbReference type="Pfam" id="PF07885"/>
    </source>
</evidence>
<dbReference type="Proteomes" id="UP001236239">
    <property type="component" value="Unassembled WGS sequence"/>
</dbReference>
<protein>
    <submittedName>
        <fullName evidence="10">Potassium channel family protein</fullName>
    </submittedName>
</protein>
<dbReference type="SUPFAM" id="SSF81324">
    <property type="entry name" value="Voltage-gated potassium channels"/>
    <property type="match status" value="1"/>
</dbReference>
<keyword evidence="2" id="KW-0813">Transport</keyword>
<keyword evidence="5" id="KW-0406">Ion transport</keyword>
<evidence type="ECO:0000256" key="2">
    <source>
        <dbReference type="ARBA" id="ARBA00022448"/>
    </source>
</evidence>
<evidence type="ECO:0000313" key="11">
    <source>
        <dbReference type="Proteomes" id="UP001236239"/>
    </source>
</evidence>
<evidence type="ECO:0000256" key="1">
    <source>
        <dbReference type="ARBA" id="ARBA00004141"/>
    </source>
</evidence>
<dbReference type="InterPro" id="IPR013099">
    <property type="entry name" value="K_chnl_dom"/>
</dbReference>
<dbReference type="AlphaFoldDB" id="A0AAJ6NAP5"/>
<keyword evidence="6 8" id="KW-0472">Membrane</keyword>
<dbReference type="GO" id="GO:0005886">
    <property type="term" value="C:plasma membrane"/>
    <property type="evidence" value="ECO:0007669"/>
    <property type="project" value="TreeGrafter"/>
</dbReference>
<evidence type="ECO:0000256" key="6">
    <source>
        <dbReference type="ARBA" id="ARBA00023136"/>
    </source>
</evidence>
<evidence type="ECO:0000256" key="4">
    <source>
        <dbReference type="ARBA" id="ARBA00022989"/>
    </source>
</evidence>
<comment type="subcellular location">
    <subcellularLocation>
        <location evidence="1">Membrane</location>
        <topology evidence="1">Multi-pass membrane protein</topology>
    </subcellularLocation>
</comment>
<dbReference type="GO" id="GO:0030322">
    <property type="term" value="P:stabilization of membrane potential"/>
    <property type="evidence" value="ECO:0007669"/>
    <property type="project" value="TreeGrafter"/>
</dbReference>
<dbReference type="RefSeq" id="WP_306374270.1">
    <property type="nucleotide sequence ID" value="NZ_JASAYK010000004.1"/>
</dbReference>
<proteinExistence type="predicted"/>
<keyword evidence="4 8" id="KW-1133">Transmembrane helix</keyword>
<accession>A0AAJ6NAP5</accession>
<dbReference type="InterPro" id="IPR003280">
    <property type="entry name" value="2pore_dom_K_chnl"/>
</dbReference>
<dbReference type="Pfam" id="PF07885">
    <property type="entry name" value="Ion_trans_2"/>
    <property type="match status" value="1"/>
</dbReference>
<feature type="transmembrane region" description="Helical" evidence="8">
    <location>
        <begin position="82"/>
        <end position="105"/>
    </location>
</feature>
<sequence>MISFFINGYRLLKIIISGLKTDEEFRFLFIFIILLLIGANIFYVKIEQWSIIDALYFSVMTMATVGYGDLTPTTDISKLFTIVYTFLSIGAFVSFTAKCVHIMLINHQTKQKHLSKHNKS</sequence>